<feature type="signal peptide" evidence="1">
    <location>
        <begin position="1"/>
        <end position="20"/>
    </location>
</feature>
<dbReference type="EMBL" id="FMMM01000031">
    <property type="protein sequence ID" value="SCQ19975.1"/>
    <property type="molecule type" value="Genomic_DNA"/>
</dbReference>
<evidence type="ECO:0000256" key="1">
    <source>
        <dbReference type="SAM" id="SignalP"/>
    </source>
</evidence>
<name>A0A1D3UH29_TANFO</name>
<reference evidence="2 3" key="1">
    <citation type="submission" date="2016-09" db="EMBL/GenBank/DDBJ databases">
        <authorList>
            <person name="Capua I."/>
            <person name="De Benedictis P."/>
            <person name="Joannis T."/>
            <person name="Lombin L.H."/>
            <person name="Cattoli G."/>
        </authorList>
    </citation>
    <scope>NUCLEOTIDE SEQUENCE [LARGE SCALE GENOMIC DNA]</scope>
    <source>
        <strain evidence="2 3">UB20</strain>
    </source>
</reference>
<keyword evidence="1" id="KW-0732">Signal</keyword>
<dbReference type="OrthoDB" id="705638at2"/>
<proteinExistence type="predicted"/>
<gene>
    <name evidence="2" type="ORF">TFUB20_00886</name>
</gene>
<dbReference type="AlphaFoldDB" id="A0A1D3UH29"/>
<protein>
    <recommendedName>
        <fullName evidence="4">DUF4252 domain-containing protein</fullName>
    </recommendedName>
</protein>
<dbReference type="InterPro" id="IPR025348">
    <property type="entry name" value="DUF4252"/>
</dbReference>
<accession>A0A1D3UH29</accession>
<dbReference type="RefSeq" id="WP_060827510.1">
    <property type="nucleotide sequence ID" value="NZ_CAUQHC010000005.1"/>
</dbReference>
<organism evidence="2 3">
    <name type="scientific">Tannerella forsythia</name>
    <name type="common">Bacteroides forsythus</name>
    <dbReference type="NCBI Taxonomy" id="28112"/>
    <lineage>
        <taxon>Bacteria</taxon>
        <taxon>Pseudomonadati</taxon>
        <taxon>Bacteroidota</taxon>
        <taxon>Bacteroidia</taxon>
        <taxon>Bacteroidales</taxon>
        <taxon>Tannerellaceae</taxon>
        <taxon>Tannerella</taxon>
    </lineage>
</organism>
<evidence type="ECO:0008006" key="4">
    <source>
        <dbReference type="Google" id="ProtNLM"/>
    </source>
</evidence>
<dbReference type="Proteomes" id="UP000182057">
    <property type="component" value="Unassembled WGS sequence"/>
</dbReference>
<sequence length="162" mass="18373" precursor="true">MKTKYLLFILCIVYSGWASAQRHSLFDKYADQDDVTVINISKAMFKMMGGSFKKSSNAKIDKVDITGIVNKIDNLTILTSDKSGLKEKMYADFSAMIAKDRNYEELMRIKDGKSRVTFNIKKRGALINELIMLVNDENDFVIIQIAGSFTLKDVQNITSHVQ</sequence>
<dbReference type="Pfam" id="PF14060">
    <property type="entry name" value="DUF4252"/>
    <property type="match status" value="1"/>
</dbReference>
<feature type="chain" id="PRO_5010255957" description="DUF4252 domain-containing protein" evidence="1">
    <location>
        <begin position="21"/>
        <end position="162"/>
    </location>
</feature>
<evidence type="ECO:0000313" key="3">
    <source>
        <dbReference type="Proteomes" id="UP000182057"/>
    </source>
</evidence>
<evidence type="ECO:0000313" key="2">
    <source>
        <dbReference type="EMBL" id="SCQ19975.1"/>
    </source>
</evidence>